<dbReference type="EnsemblMetazoa" id="CapteT199259">
    <property type="protein sequence ID" value="CapteP199259"/>
    <property type="gene ID" value="CapteG199259"/>
</dbReference>
<protein>
    <submittedName>
        <fullName evidence="1 2">Uncharacterized protein</fullName>
    </submittedName>
</protein>
<gene>
    <name evidence="1" type="ORF">CAPTEDRAFT_199259</name>
</gene>
<dbReference type="Proteomes" id="UP000014760">
    <property type="component" value="Unassembled WGS sequence"/>
</dbReference>
<reference evidence="3" key="1">
    <citation type="submission" date="2012-12" db="EMBL/GenBank/DDBJ databases">
        <authorList>
            <person name="Hellsten U."/>
            <person name="Grimwood J."/>
            <person name="Chapman J.A."/>
            <person name="Shapiro H."/>
            <person name="Aerts A."/>
            <person name="Otillar R.P."/>
            <person name="Terry A.Y."/>
            <person name="Boore J.L."/>
            <person name="Simakov O."/>
            <person name="Marletaz F."/>
            <person name="Cho S.-J."/>
            <person name="Edsinger-Gonzales E."/>
            <person name="Havlak P."/>
            <person name="Kuo D.-H."/>
            <person name="Larsson T."/>
            <person name="Lv J."/>
            <person name="Arendt D."/>
            <person name="Savage R."/>
            <person name="Osoegawa K."/>
            <person name="de Jong P."/>
            <person name="Lindberg D.R."/>
            <person name="Seaver E.C."/>
            <person name="Weisblat D.A."/>
            <person name="Putnam N.H."/>
            <person name="Grigoriev I.V."/>
            <person name="Rokhsar D.S."/>
        </authorList>
    </citation>
    <scope>NUCLEOTIDE SEQUENCE</scope>
    <source>
        <strain evidence="3">I ESC-2004</strain>
    </source>
</reference>
<reference evidence="1 3" key="2">
    <citation type="journal article" date="2013" name="Nature">
        <title>Insights into bilaterian evolution from three spiralian genomes.</title>
        <authorList>
            <person name="Simakov O."/>
            <person name="Marletaz F."/>
            <person name="Cho S.J."/>
            <person name="Edsinger-Gonzales E."/>
            <person name="Havlak P."/>
            <person name="Hellsten U."/>
            <person name="Kuo D.H."/>
            <person name="Larsson T."/>
            <person name="Lv J."/>
            <person name="Arendt D."/>
            <person name="Savage R."/>
            <person name="Osoegawa K."/>
            <person name="de Jong P."/>
            <person name="Grimwood J."/>
            <person name="Chapman J.A."/>
            <person name="Shapiro H."/>
            <person name="Aerts A."/>
            <person name="Otillar R.P."/>
            <person name="Terry A.Y."/>
            <person name="Boore J.L."/>
            <person name="Grigoriev I.V."/>
            <person name="Lindberg D.R."/>
            <person name="Seaver E.C."/>
            <person name="Weisblat D.A."/>
            <person name="Putnam N.H."/>
            <person name="Rokhsar D.S."/>
        </authorList>
    </citation>
    <scope>NUCLEOTIDE SEQUENCE</scope>
    <source>
        <strain evidence="1 3">I ESC-2004</strain>
    </source>
</reference>
<keyword evidence="3" id="KW-1185">Reference proteome</keyword>
<dbReference type="EMBL" id="AMQN01008333">
    <property type="status" value="NOT_ANNOTATED_CDS"/>
    <property type="molecule type" value="Genomic_DNA"/>
</dbReference>
<dbReference type="AlphaFoldDB" id="R7UKK2"/>
<dbReference type="OrthoDB" id="6105034at2759"/>
<organism evidence="1">
    <name type="scientific">Capitella teleta</name>
    <name type="common">Polychaete worm</name>
    <dbReference type="NCBI Taxonomy" id="283909"/>
    <lineage>
        <taxon>Eukaryota</taxon>
        <taxon>Metazoa</taxon>
        <taxon>Spiralia</taxon>
        <taxon>Lophotrochozoa</taxon>
        <taxon>Annelida</taxon>
        <taxon>Polychaeta</taxon>
        <taxon>Sedentaria</taxon>
        <taxon>Scolecida</taxon>
        <taxon>Capitellidae</taxon>
        <taxon>Capitella</taxon>
    </lineage>
</organism>
<name>R7UKK2_CAPTE</name>
<proteinExistence type="predicted"/>
<dbReference type="EMBL" id="KB302862">
    <property type="protein sequence ID" value="ELU03812.1"/>
    <property type="molecule type" value="Genomic_DNA"/>
</dbReference>
<accession>R7UKK2</accession>
<reference evidence="2" key="3">
    <citation type="submission" date="2015-06" db="UniProtKB">
        <authorList>
            <consortium name="EnsemblMetazoa"/>
        </authorList>
    </citation>
    <scope>IDENTIFICATION</scope>
</reference>
<dbReference type="HOGENOM" id="CLU_1572085_0_0_1"/>
<evidence type="ECO:0000313" key="3">
    <source>
        <dbReference type="Proteomes" id="UP000014760"/>
    </source>
</evidence>
<evidence type="ECO:0000313" key="2">
    <source>
        <dbReference type="EnsemblMetazoa" id="CapteP199259"/>
    </source>
</evidence>
<evidence type="ECO:0000313" key="1">
    <source>
        <dbReference type="EMBL" id="ELU03812.1"/>
    </source>
</evidence>
<sequence length="170" mass="19503">MVMVVTLRERWMTSYCSTIVHEANGETEACVESLEYLMRYTKGQISPTIMRPTPSFLTLVVCALMALVSANFHHDNDEYMVRNYRGSNTYNRLLGALLSRKPWMMLPDNGYCYQEPCKSFKDCCRQFNLCDKSARVCIDCWYGHPCHTSGDCCAKYPKCKMHGDGQGRCT</sequence>